<keyword evidence="2" id="KW-1185">Reference proteome</keyword>
<reference evidence="2" key="1">
    <citation type="submission" date="2011-06" db="EMBL/GenBank/DDBJ databases">
        <title>The complete genome of chromosome of Runella slithyformis DSM 19594.</title>
        <authorList>
            <consortium name="US DOE Joint Genome Institute (JGI-PGF)"/>
            <person name="Lucas S."/>
            <person name="Han J."/>
            <person name="Lapidus A."/>
            <person name="Bruce D."/>
            <person name="Goodwin L."/>
            <person name="Pitluck S."/>
            <person name="Peters L."/>
            <person name="Kyrpides N."/>
            <person name="Mavromatis K."/>
            <person name="Ivanova N."/>
            <person name="Ovchinnikova G."/>
            <person name="Zhang X."/>
            <person name="Misra M."/>
            <person name="Detter J.C."/>
            <person name="Tapia R."/>
            <person name="Han C."/>
            <person name="Land M."/>
            <person name="Hauser L."/>
            <person name="Markowitz V."/>
            <person name="Cheng J.-F."/>
            <person name="Hugenholtz P."/>
            <person name="Woyke T."/>
            <person name="Wu D."/>
            <person name="Tindall B."/>
            <person name="Faehrich R."/>
            <person name="Brambilla E."/>
            <person name="Klenk H.-P."/>
            <person name="Eisen J.A."/>
        </authorList>
    </citation>
    <scope>NUCLEOTIDE SEQUENCE [LARGE SCALE GENOMIC DNA]</scope>
    <source>
        <strain evidence="2">ATCC 29530 / DSM 19594 / LMG 11500 / NCIMB 11436 / LSU 4</strain>
    </source>
</reference>
<evidence type="ECO:0000313" key="1">
    <source>
        <dbReference type="EMBL" id="AEI47233.1"/>
    </source>
</evidence>
<evidence type="ECO:0000313" key="2">
    <source>
        <dbReference type="Proteomes" id="UP000000493"/>
    </source>
</evidence>
<sequence>MPSLMSRDGVPQAVAIKRPPVYFNKGRRPLNSSHSRDASDCLLFYQ</sequence>
<dbReference type="Proteomes" id="UP000000493">
    <property type="component" value="Chromosome"/>
</dbReference>
<organism evidence="1 2">
    <name type="scientific">Runella slithyformis (strain ATCC 29530 / DSM 19594 / LMG 11500 / NCIMB 11436 / LSU 4)</name>
    <dbReference type="NCBI Taxonomy" id="761193"/>
    <lineage>
        <taxon>Bacteria</taxon>
        <taxon>Pseudomonadati</taxon>
        <taxon>Bacteroidota</taxon>
        <taxon>Cytophagia</taxon>
        <taxon>Cytophagales</taxon>
        <taxon>Spirosomataceae</taxon>
        <taxon>Runella</taxon>
    </lineage>
</organism>
<protein>
    <submittedName>
        <fullName evidence="1">Uncharacterized protein</fullName>
    </submittedName>
</protein>
<dbReference type="AlphaFoldDB" id="A0A7U4E4K3"/>
<accession>A0A7U4E4K3</accession>
<proteinExistence type="predicted"/>
<dbReference type="EMBL" id="CP002859">
    <property type="protein sequence ID" value="AEI47233.1"/>
    <property type="molecule type" value="Genomic_DNA"/>
</dbReference>
<reference evidence="1 2" key="2">
    <citation type="journal article" date="2012" name="Stand. Genomic Sci.">
        <title>Complete genome sequence of the aquatic bacterium Runella slithyformis type strain (LSU 4(T)).</title>
        <authorList>
            <person name="Copeland A."/>
            <person name="Zhang X."/>
            <person name="Misra M."/>
            <person name="Lapidus A."/>
            <person name="Nolan M."/>
            <person name="Lucas S."/>
            <person name="Deshpande S."/>
            <person name="Cheng J.F."/>
            <person name="Tapia R."/>
            <person name="Goodwin L.A."/>
            <person name="Pitluck S."/>
            <person name="Liolios K."/>
            <person name="Pagani I."/>
            <person name="Ivanova N."/>
            <person name="Mikhailova N."/>
            <person name="Pati A."/>
            <person name="Chen A."/>
            <person name="Palaniappan K."/>
            <person name="Land M."/>
            <person name="Hauser L."/>
            <person name="Pan C."/>
            <person name="Jeffries C.D."/>
            <person name="Detter J.C."/>
            <person name="Brambilla E.M."/>
            <person name="Rohde M."/>
            <person name="Djao O.D."/>
            <person name="Goker M."/>
            <person name="Sikorski J."/>
            <person name="Tindall B.J."/>
            <person name="Woyke T."/>
            <person name="Bristow J."/>
            <person name="Eisen J.A."/>
            <person name="Markowitz V."/>
            <person name="Hugenholtz P."/>
            <person name="Kyrpides N.C."/>
            <person name="Klenk H.P."/>
            <person name="Mavromatis K."/>
        </authorList>
    </citation>
    <scope>NUCLEOTIDE SEQUENCE [LARGE SCALE GENOMIC DNA]</scope>
    <source>
        <strain evidence="2">ATCC 29530 / DSM 19594 / LMG 11500 / NCIMB 11436 / LSU 4</strain>
    </source>
</reference>
<gene>
    <name evidence="1" type="ordered locus">Runsl_0794</name>
</gene>
<name>A0A7U4E4K3_RUNSL</name>
<dbReference type="KEGG" id="rsi:Runsl_0794"/>